<comment type="similarity">
    <text evidence="1">Belongs to the ustYa family.</text>
</comment>
<dbReference type="OrthoDB" id="3687641at2759"/>
<protein>
    <recommendedName>
        <fullName evidence="4">Tat pathway signal sequence protein</fullName>
    </recommendedName>
</protein>
<dbReference type="eggNOG" id="ENOG502SRWG">
    <property type="taxonomic scope" value="Eukaryota"/>
</dbReference>
<reference evidence="2 3" key="1">
    <citation type="journal article" date="2012" name="PLoS Pathog.">
        <title>Diverse lifestyles and strategies of plant pathogenesis encoded in the genomes of eighteen Dothideomycetes fungi.</title>
        <authorList>
            <person name="Ohm R.A."/>
            <person name="Feau N."/>
            <person name="Henrissat B."/>
            <person name="Schoch C.L."/>
            <person name="Horwitz B.A."/>
            <person name="Barry K.W."/>
            <person name="Condon B.J."/>
            <person name="Copeland A.C."/>
            <person name="Dhillon B."/>
            <person name="Glaser F."/>
            <person name="Hesse C.N."/>
            <person name="Kosti I."/>
            <person name="LaButti K."/>
            <person name="Lindquist E.A."/>
            <person name="Lucas S."/>
            <person name="Salamov A.A."/>
            <person name="Bradshaw R.E."/>
            <person name="Ciuffetti L."/>
            <person name="Hamelin R.C."/>
            <person name="Kema G.H.J."/>
            <person name="Lawrence C."/>
            <person name="Scott J.A."/>
            <person name="Spatafora J.W."/>
            <person name="Turgeon B.G."/>
            <person name="de Wit P.J.G.M."/>
            <person name="Zhong S."/>
            <person name="Goodwin S.B."/>
            <person name="Grigoriev I.V."/>
        </authorList>
    </citation>
    <scope>NUCLEOTIDE SEQUENCE [LARGE SCALE GENOMIC DNA]</scope>
    <source>
        <strain evidence="3">28A</strain>
    </source>
</reference>
<keyword evidence="3" id="KW-1185">Reference proteome</keyword>
<dbReference type="EMBL" id="KB908548">
    <property type="protein sequence ID" value="EOA88242.1"/>
    <property type="molecule type" value="Genomic_DNA"/>
</dbReference>
<evidence type="ECO:0000313" key="2">
    <source>
        <dbReference type="EMBL" id="EOA88242.1"/>
    </source>
</evidence>
<sequence>PLKHAIEYEYRVFEDIPIQFHNGTLNPKKPTNFGGKPRPALDAAWRKLTKNQNIYLTEKDLGQPIEDDTVIQLTDGSGAFATLTVYHGLHCMERLHHYLYPEHYYSSFSDDEKLLLKYHAEHCLNWLRQYLTCNADTTPIMMHWIAESALPIAKVDGGSHSCVNWDRIDEWAEKRTFVPSGDNMKHPIYG</sequence>
<evidence type="ECO:0008006" key="4">
    <source>
        <dbReference type="Google" id="ProtNLM"/>
    </source>
</evidence>
<dbReference type="Pfam" id="PF11807">
    <property type="entry name" value="UstYa"/>
    <property type="match status" value="1"/>
</dbReference>
<reference evidence="2 3" key="2">
    <citation type="journal article" date="2013" name="PLoS Genet.">
        <title>Comparative genome structure, secondary metabolite, and effector coding capacity across Cochliobolus pathogens.</title>
        <authorList>
            <person name="Condon B.J."/>
            <person name="Leng Y."/>
            <person name="Wu D."/>
            <person name="Bushley K.E."/>
            <person name="Ohm R.A."/>
            <person name="Otillar R."/>
            <person name="Martin J."/>
            <person name="Schackwitz W."/>
            <person name="Grimwood J."/>
            <person name="MohdZainudin N."/>
            <person name="Xue C."/>
            <person name="Wang R."/>
            <person name="Manning V.A."/>
            <person name="Dhillon B."/>
            <person name="Tu Z.J."/>
            <person name="Steffenson B.J."/>
            <person name="Salamov A."/>
            <person name="Sun H."/>
            <person name="Lowry S."/>
            <person name="LaButti K."/>
            <person name="Han J."/>
            <person name="Copeland A."/>
            <person name="Lindquist E."/>
            <person name="Barry K."/>
            <person name="Schmutz J."/>
            <person name="Baker S.E."/>
            <person name="Ciuffetti L.M."/>
            <person name="Grigoriev I.V."/>
            <person name="Zhong S."/>
            <person name="Turgeon B.G."/>
        </authorList>
    </citation>
    <scope>NUCLEOTIDE SEQUENCE [LARGE SCALE GENOMIC DNA]</scope>
    <source>
        <strain evidence="3">28A</strain>
    </source>
</reference>
<dbReference type="PANTHER" id="PTHR33365">
    <property type="entry name" value="YALI0B05434P"/>
    <property type="match status" value="1"/>
</dbReference>
<dbReference type="GO" id="GO:0043386">
    <property type="term" value="P:mycotoxin biosynthetic process"/>
    <property type="evidence" value="ECO:0007669"/>
    <property type="project" value="InterPro"/>
</dbReference>
<feature type="non-terminal residue" evidence="2">
    <location>
        <position position="190"/>
    </location>
</feature>
<dbReference type="Proteomes" id="UP000016935">
    <property type="component" value="Unassembled WGS sequence"/>
</dbReference>
<dbReference type="GeneID" id="19405247"/>
<dbReference type="HOGENOM" id="CLU_042941_6_2_1"/>
<dbReference type="PANTHER" id="PTHR33365:SF7">
    <property type="entry name" value="TAT PATHWAY SIGNAL SEQUENCE"/>
    <property type="match status" value="1"/>
</dbReference>
<dbReference type="RefSeq" id="XP_008024139.1">
    <property type="nucleotide sequence ID" value="XM_008025948.1"/>
</dbReference>
<evidence type="ECO:0000256" key="1">
    <source>
        <dbReference type="ARBA" id="ARBA00035112"/>
    </source>
</evidence>
<dbReference type="InterPro" id="IPR021765">
    <property type="entry name" value="UstYa-like"/>
</dbReference>
<name>R0KJR9_EXST2</name>
<evidence type="ECO:0000313" key="3">
    <source>
        <dbReference type="Proteomes" id="UP000016935"/>
    </source>
</evidence>
<gene>
    <name evidence="2" type="ORF">SETTUDRAFT_59298</name>
</gene>
<dbReference type="AlphaFoldDB" id="R0KJR9"/>
<proteinExistence type="inferred from homology"/>
<feature type="non-terminal residue" evidence="2">
    <location>
        <position position="1"/>
    </location>
</feature>
<organism evidence="2 3">
    <name type="scientific">Exserohilum turcicum (strain 28A)</name>
    <name type="common">Northern leaf blight fungus</name>
    <name type="synonym">Setosphaeria turcica</name>
    <dbReference type="NCBI Taxonomy" id="671987"/>
    <lineage>
        <taxon>Eukaryota</taxon>
        <taxon>Fungi</taxon>
        <taxon>Dikarya</taxon>
        <taxon>Ascomycota</taxon>
        <taxon>Pezizomycotina</taxon>
        <taxon>Dothideomycetes</taxon>
        <taxon>Pleosporomycetidae</taxon>
        <taxon>Pleosporales</taxon>
        <taxon>Pleosporineae</taxon>
        <taxon>Pleosporaceae</taxon>
        <taxon>Exserohilum</taxon>
    </lineage>
</organism>
<accession>R0KJR9</accession>